<keyword evidence="4" id="KW-0493">Microtubule</keyword>
<feature type="domain" description="ASD2" evidence="10">
    <location>
        <begin position="1182"/>
        <end position="1459"/>
    </location>
</feature>
<dbReference type="GeneTree" id="ENSGT00940000160656"/>
<dbReference type="Proteomes" id="UP000018467">
    <property type="component" value="Unassembled WGS sequence"/>
</dbReference>
<feature type="region of interest" description="Disordered" evidence="8">
    <location>
        <begin position="576"/>
        <end position="644"/>
    </location>
</feature>
<feature type="region of interest" description="Disordered" evidence="8">
    <location>
        <begin position="1229"/>
        <end position="1281"/>
    </location>
</feature>
<keyword evidence="6" id="KW-0206">Cytoskeleton</keyword>
<feature type="region of interest" description="Disordered" evidence="8">
    <location>
        <begin position="743"/>
        <end position="829"/>
    </location>
</feature>
<accession>A0A3B1K126</accession>
<evidence type="ECO:0000256" key="5">
    <source>
        <dbReference type="ARBA" id="ARBA00023203"/>
    </source>
</evidence>
<feature type="region of interest" description="Disordered" evidence="8">
    <location>
        <begin position="478"/>
        <end position="527"/>
    </location>
</feature>
<dbReference type="GO" id="GO:0016324">
    <property type="term" value="C:apical plasma membrane"/>
    <property type="evidence" value="ECO:0007669"/>
    <property type="project" value="TreeGrafter"/>
</dbReference>
<evidence type="ECO:0000256" key="7">
    <source>
        <dbReference type="PROSITE-ProRule" id="PRU00637"/>
    </source>
</evidence>
<dbReference type="InterPro" id="IPR014800">
    <property type="entry name" value="ASD1_dom"/>
</dbReference>
<feature type="compositionally biased region" description="Polar residues" evidence="8">
    <location>
        <begin position="796"/>
        <end position="819"/>
    </location>
</feature>
<dbReference type="InterPro" id="IPR014799">
    <property type="entry name" value="ASD2_dom"/>
</dbReference>
<keyword evidence="5 7" id="KW-0009">Actin-binding</keyword>
<comment type="similarity">
    <text evidence="2">Belongs to the shroom family.</text>
</comment>
<dbReference type="Ensembl" id="ENSAMXT00000045898.1">
    <property type="protein sequence ID" value="ENSAMXP00000048198.1"/>
    <property type="gene ID" value="ENSAMXG00000041446.1"/>
</dbReference>
<dbReference type="GO" id="GO:0043296">
    <property type="term" value="C:apical junction complex"/>
    <property type="evidence" value="ECO:0007669"/>
    <property type="project" value="TreeGrafter"/>
</dbReference>
<dbReference type="GO" id="GO:0051015">
    <property type="term" value="F:actin filament binding"/>
    <property type="evidence" value="ECO:0007669"/>
    <property type="project" value="InterPro"/>
</dbReference>
<proteinExistence type="inferred from homology"/>
<feature type="compositionally biased region" description="Low complexity" evidence="8">
    <location>
        <begin position="581"/>
        <end position="592"/>
    </location>
</feature>
<dbReference type="PROSITE" id="PS51306">
    <property type="entry name" value="ASD1"/>
    <property type="match status" value="1"/>
</dbReference>
<feature type="region of interest" description="Disordered" evidence="8">
    <location>
        <begin position="32"/>
        <end position="55"/>
    </location>
</feature>
<reference evidence="11" key="3">
    <citation type="submission" date="2025-05" db="UniProtKB">
        <authorList>
            <consortium name="Ensembl"/>
        </authorList>
    </citation>
    <scope>IDENTIFICATION</scope>
</reference>
<sequence length="1460" mass="162978">MDSYSFHFERMSNLDVYPLSIPVSRLSPAKSTSSIDQYTHQHGKGDSAYSSFSGGSTAPDYPSPFLSDDFHPHSLHYADLKYVKDVYGPTILDSHSKSPVQEQLYHSMEAIAHQHQHHQNNNGCHLINDPPASSAPLTPPPPPARLDSFITSRNLETSRARQSPEGQLADISFLRTQTANPEAHGPRPDLVFGHRVSQHYQRDQLKQDLADKFPESETALSPLPLQTSQPEHSQQMKCSQSEIQKKRVNSAYGVSVTEQQHAASSWHTAQNTISGSIQHKGQFYFVTGVYKSPGSSIPQAQCVVESSCKEPHRQVEQQRSHNTVENMFKNAEVRKPSSPEGPNGKLFFQEENNISPPNEDTESASNHVFNNFCKTEKVPQNFDDLEDSQSFMNVDVGRQHTSNHPIFYCGPEKSFSTSDTSSNRTVPEKNQNLHATNDEPIPRLMKQPLADMPTDKISKETTPLLYHLTGASQASLMNKVKNDKNSRLASKDPDSGKDKRKAGKDSSCGDSPQGDASKEEKTQDFSYPCNTLDESFKKYYKEKLKDAQSKVLRETSFKRKDLQLSWPNRIEQWSNRRFSVSPSGPGSSGPSSQNVRVQPDNPIQHHLPRVQETDKESLKNTTQVEKETAQTQNIPQPQVPRIGSRRRLTAAQKKLSSSEPEKLHQLADRPIHATCRSLGSEMEVLLADGNVGEHGLAGEHGLVANRRKMFETRGRALSTSSITKSSLKHLQQKALVAYMERKTGHKVAEPQQPAPQVPSQRHSTAGRHSDWGSRPQSANAGSKKLLRPLSAGRILDSSSARSTQPVCAQSSIHSQQSSWKEGLPSPPLRASVENLLDEQEQPGSYRTSSNSTSHTFNQIHRHFEQTPAYDNDITRSAEGETPVYKRYGGSIPDQRQTRVMPPRGKSLEELGVSKAISPKALSKSSEQLTQLPDKQVLSDREKKSLWFLKHEHAQKKLKQDCALLVGSEKSPTQVSSGHQVPKESCSSTIFHTRARSCGSYPTFSALEFSGHANCVPNCDDKPTMMLYGDNCIGVTSPANSQRRNSENISSVSKMRGLPCGEFLKKPEESPADVNERNSDNFDQEVSLSLGVTTEASLWDMPPEVNDCNAGEDTEHTAPGHPQNTQPAPSDEMETVPNPYDLNTESSPAADRDQEKIGQELKGEPLEGENLEEDDPKGQVCWERVVQEVVLADQSLARFLYPVTNRKTALMLMEQLLSEDTLLMEEHYKKKQEQKMNSPDVATKSSEMTNAEKGNNTLPPEGDGISLTTQQQHRKGNKGGDITEKKKQLIACIKVQLESLEGLRSCLQGEERENAAQGDAMEALVRASCMPSELERYTQFIGDLERVINLLLVLSARLARVQNALSTVDENTDAEEKQSLDNRHHLLCKQREDAKDLKDNLDRRERMVSTFLAKQLTDAQLQEYKRFIQTKASLLIRQKDLDEKQRLREEQLEALQNSIPP</sequence>
<feature type="region of interest" description="Disordered" evidence="8">
    <location>
        <begin position="409"/>
        <end position="442"/>
    </location>
</feature>
<organism evidence="11 12">
    <name type="scientific">Astyanax mexicanus</name>
    <name type="common">Blind cave fish</name>
    <name type="synonym">Astyanax fasciatus mexicanus</name>
    <dbReference type="NCBI Taxonomy" id="7994"/>
    <lineage>
        <taxon>Eukaryota</taxon>
        <taxon>Metazoa</taxon>
        <taxon>Chordata</taxon>
        <taxon>Craniata</taxon>
        <taxon>Vertebrata</taxon>
        <taxon>Euteleostomi</taxon>
        <taxon>Actinopterygii</taxon>
        <taxon>Neopterygii</taxon>
        <taxon>Teleostei</taxon>
        <taxon>Ostariophysi</taxon>
        <taxon>Characiformes</taxon>
        <taxon>Characoidei</taxon>
        <taxon>Acestrorhamphidae</taxon>
        <taxon>Acestrorhamphinae</taxon>
        <taxon>Astyanax</taxon>
    </lineage>
</organism>
<evidence type="ECO:0000256" key="8">
    <source>
        <dbReference type="SAM" id="MobiDB-lite"/>
    </source>
</evidence>
<keyword evidence="3" id="KW-0963">Cytoplasm</keyword>
<dbReference type="GO" id="GO:0005874">
    <property type="term" value="C:microtubule"/>
    <property type="evidence" value="ECO:0007669"/>
    <property type="project" value="UniProtKB-KW"/>
</dbReference>
<feature type="region of interest" description="Disordered" evidence="8">
    <location>
        <begin position="1060"/>
        <end position="1153"/>
    </location>
</feature>
<evidence type="ECO:0000313" key="11">
    <source>
        <dbReference type="Ensembl" id="ENSAMXP00000048198.1"/>
    </source>
</evidence>
<comment type="subcellular location">
    <subcellularLocation>
        <location evidence="1">Cytoplasm</location>
        <location evidence="1">Cytoskeleton</location>
    </subcellularLocation>
</comment>
<name>A0A3B1K126_ASTMX</name>
<dbReference type="Ensembl" id="ENSAMXT00000053206.1">
    <property type="protein sequence ID" value="ENSAMXP00000037843.1"/>
    <property type="gene ID" value="ENSAMXG00000041446.1"/>
</dbReference>
<feature type="compositionally biased region" description="Polar residues" evidence="8">
    <location>
        <begin position="414"/>
        <end position="435"/>
    </location>
</feature>
<dbReference type="Pfam" id="PF08687">
    <property type="entry name" value="ASD2"/>
    <property type="match status" value="1"/>
</dbReference>
<dbReference type="Gene3D" id="6.10.250.3120">
    <property type="match status" value="1"/>
</dbReference>
<feature type="compositionally biased region" description="Basic and acidic residues" evidence="8">
    <location>
        <begin position="1062"/>
        <end position="1079"/>
    </location>
</feature>
<evidence type="ECO:0000259" key="9">
    <source>
        <dbReference type="PROSITE" id="PS51306"/>
    </source>
</evidence>
<feature type="region of interest" description="Disordered" evidence="8">
    <location>
        <begin position="1034"/>
        <end position="1053"/>
    </location>
</feature>
<evidence type="ECO:0000313" key="12">
    <source>
        <dbReference type="Proteomes" id="UP000018467"/>
    </source>
</evidence>
<feature type="domain" description="ASD1" evidence="9">
    <location>
        <begin position="544"/>
        <end position="667"/>
    </location>
</feature>
<feature type="compositionally biased region" description="Basic and acidic residues" evidence="8">
    <location>
        <begin position="480"/>
        <end position="497"/>
    </location>
</feature>
<dbReference type="GO" id="GO:0030864">
    <property type="term" value="C:cortical actin cytoskeleton"/>
    <property type="evidence" value="ECO:0007669"/>
    <property type="project" value="TreeGrafter"/>
</dbReference>
<feature type="compositionally biased region" description="Polar residues" evidence="8">
    <location>
        <begin position="1083"/>
        <end position="1095"/>
    </location>
</feature>
<evidence type="ECO:0000256" key="4">
    <source>
        <dbReference type="ARBA" id="ARBA00022701"/>
    </source>
</evidence>
<protein>
    <submittedName>
        <fullName evidence="11">Shroom family member 1</fullName>
    </submittedName>
</protein>
<dbReference type="GO" id="GO:0005912">
    <property type="term" value="C:adherens junction"/>
    <property type="evidence" value="ECO:0007669"/>
    <property type="project" value="TreeGrafter"/>
</dbReference>
<feature type="region of interest" description="Disordered" evidence="8">
    <location>
        <begin position="117"/>
        <end position="148"/>
    </location>
</feature>
<dbReference type="InterPro" id="IPR027685">
    <property type="entry name" value="Shroom_fam"/>
</dbReference>
<evidence type="ECO:0000256" key="6">
    <source>
        <dbReference type="ARBA" id="ARBA00023212"/>
    </source>
</evidence>
<feature type="compositionally biased region" description="Polar residues" evidence="8">
    <location>
        <begin position="1242"/>
        <end position="1257"/>
    </location>
</feature>
<dbReference type="Pfam" id="PF08688">
    <property type="entry name" value="ASD1"/>
    <property type="match status" value="1"/>
</dbReference>
<reference evidence="12" key="1">
    <citation type="submission" date="2013-03" db="EMBL/GenBank/DDBJ databases">
        <authorList>
            <person name="Jeffery W."/>
            <person name="Warren W."/>
            <person name="Wilson R.K."/>
        </authorList>
    </citation>
    <scope>NUCLEOTIDE SEQUENCE</scope>
    <source>
        <strain evidence="12">female</strain>
    </source>
</reference>
<evidence type="ECO:0000256" key="2">
    <source>
        <dbReference type="ARBA" id="ARBA00006469"/>
    </source>
</evidence>
<keyword evidence="12" id="KW-1185">Reference proteome</keyword>
<evidence type="ECO:0000259" key="10">
    <source>
        <dbReference type="PROSITE" id="PS51307"/>
    </source>
</evidence>
<dbReference type="GO" id="GO:0007015">
    <property type="term" value="P:actin filament organization"/>
    <property type="evidence" value="ECO:0007669"/>
    <property type="project" value="TreeGrafter"/>
</dbReference>
<feature type="compositionally biased region" description="Polar residues" evidence="8">
    <location>
        <begin position="1036"/>
        <end position="1052"/>
    </location>
</feature>
<evidence type="ECO:0000256" key="1">
    <source>
        <dbReference type="ARBA" id="ARBA00004245"/>
    </source>
</evidence>
<dbReference type="PANTHER" id="PTHR15012:SF37">
    <property type="entry name" value="PROTEIN SHROOM1"/>
    <property type="match status" value="1"/>
</dbReference>
<dbReference type="STRING" id="7994.ENSAMXP00000048198"/>
<feature type="compositionally biased region" description="Basic and acidic residues" evidence="8">
    <location>
        <begin position="609"/>
        <end position="628"/>
    </location>
</feature>
<dbReference type="PROSITE" id="PS51307">
    <property type="entry name" value="ASD2"/>
    <property type="match status" value="1"/>
</dbReference>
<reference evidence="12" key="2">
    <citation type="journal article" date="2014" name="Nat. Commun.">
        <title>The cavefish genome reveals candidate genes for eye loss.</title>
        <authorList>
            <person name="McGaugh S.E."/>
            <person name="Gross J.B."/>
            <person name="Aken B."/>
            <person name="Blin M."/>
            <person name="Borowsky R."/>
            <person name="Chalopin D."/>
            <person name="Hinaux H."/>
            <person name="Jeffery W.R."/>
            <person name="Keene A."/>
            <person name="Ma L."/>
            <person name="Minx P."/>
            <person name="Murphy D."/>
            <person name="O'Quin K.E."/>
            <person name="Retaux S."/>
            <person name="Rohner N."/>
            <person name="Searle S.M."/>
            <person name="Stahl B.A."/>
            <person name="Tabin C."/>
            <person name="Volff J.N."/>
            <person name="Yoshizawa M."/>
            <person name="Warren W.C."/>
        </authorList>
    </citation>
    <scope>NUCLEOTIDE SEQUENCE [LARGE SCALE GENOMIC DNA]</scope>
    <source>
        <strain evidence="12">female</strain>
    </source>
</reference>
<evidence type="ECO:0000256" key="3">
    <source>
        <dbReference type="ARBA" id="ARBA00022490"/>
    </source>
</evidence>
<dbReference type="PANTHER" id="PTHR15012">
    <property type="entry name" value="APICAL PROTEIN/SHROOM-RELATED"/>
    <property type="match status" value="1"/>
</dbReference>
<dbReference type="Bgee" id="ENSAMXG00000041446">
    <property type="expression patterns" value="Expressed in mesonephros and 13 other cell types or tissues"/>
</dbReference>